<gene>
    <name evidence="1" type="ORF">GUY60_00585</name>
</gene>
<sequence length="112" mass="11893">MWDLSSEMADAAVVEGIDQRVAFEFGDDQAIPTTPWSSLSDGTLCMPAGPIVRFFATGVVAGYCAHPSRTDLPAAAVRAAAPRFSSPLRGPRIFVIAPPTHDRQIQPDTGVP</sequence>
<evidence type="ECO:0000313" key="1">
    <source>
        <dbReference type="EMBL" id="NBE49946.1"/>
    </source>
</evidence>
<dbReference type="AlphaFoldDB" id="A0A964UJ41"/>
<organism evidence="1 2">
    <name type="scientific">Streptomyces boluensis</name>
    <dbReference type="NCBI Taxonomy" id="1775135"/>
    <lineage>
        <taxon>Bacteria</taxon>
        <taxon>Bacillati</taxon>
        <taxon>Actinomycetota</taxon>
        <taxon>Actinomycetes</taxon>
        <taxon>Kitasatosporales</taxon>
        <taxon>Streptomycetaceae</taxon>
        <taxon>Streptomyces</taxon>
    </lineage>
</organism>
<accession>A0A964UJ41</accession>
<proteinExistence type="predicted"/>
<dbReference type="Proteomes" id="UP000598297">
    <property type="component" value="Unassembled WGS sequence"/>
</dbReference>
<evidence type="ECO:0000313" key="2">
    <source>
        <dbReference type="Proteomes" id="UP000598297"/>
    </source>
</evidence>
<comment type="caution">
    <text evidence="1">The sequence shown here is derived from an EMBL/GenBank/DDBJ whole genome shotgun (WGS) entry which is preliminary data.</text>
</comment>
<name>A0A964UJ41_9ACTN</name>
<protein>
    <submittedName>
        <fullName evidence="1">Uncharacterized protein</fullName>
    </submittedName>
</protein>
<dbReference type="EMBL" id="JAAAHS010000002">
    <property type="protein sequence ID" value="NBE49946.1"/>
    <property type="molecule type" value="Genomic_DNA"/>
</dbReference>
<reference evidence="1" key="1">
    <citation type="submission" date="2020-01" db="EMBL/GenBank/DDBJ databases">
        <title>Whole-genome analyses of novel actinobacteria.</title>
        <authorList>
            <person name="Sahin N."/>
        </authorList>
    </citation>
    <scope>NUCLEOTIDE SEQUENCE</scope>
    <source>
        <strain evidence="1">YC537</strain>
    </source>
</reference>
<dbReference type="RefSeq" id="WP_161692829.1">
    <property type="nucleotide sequence ID" value="NZ_JAAAHS010000002.1"/>
</dbReference>
<keyword evidence="2" id="KW-1185">Reference proteome</keyword>